<gene>
    <name evidence="9" type="ORF">HNQ92_003895</name>
</gene>
<evidence type="ECO:0000313" key="10">
    <source>
        <dbReference type="Proteomes" id="UP000557307"/>
    </source>
</evidence>
<evidence type="ECO:0000313" key="9">
    <source>
        <dbReference type="EMBL" id="MBB5285735.1"/>
    </source>
</evidence>
<dbReference type="PRINTS" id="PR00344">
    <property type="entry name" value="BCTRLSENSOR"/>
</dbReference>
<keyword evidence="10" id="KW-1185">Reference proteome</keyword>
<dbReference type="AlphaFoldDB" id="A0A840TS52"/>
<evidence type="ECO:0000256" key="4">
    <source>
        <dbReference type="ARBA" id="ARBA00022679"/>
    </source>
</evidence>
<dbReference type="CDD" id="cd00082">
    <property type="entry name" value="HisKA"/>
    <property type="match status" value="1"/>
</dbReference>
<keyword evidence="5 9" id="KW-0418">Kinase</keyword>
<dbReference type="Pfam" id="PF02518">
    <property type="entry name" value="HATPase_c"/>
    <property type="match status" value="1"/>
</dbReference>
<keyword evidence="7" id="KW-0472">Membrane</keyword>
<dbReference type="GO" id="GO:0000155">
    <property type="term" value="F:phosphorelay sensor kinase activity"/>
    <property type="evidence" value="ECO:0007669"/>
    <property type="project" value="InterPro"/>
</dbReference>
<evidence type="ECO:0000256" key="7">
    <source>
        <dbReference type="SAM" id="Phobius"/>
    </source>
</evidence>
<dbReference type="PROSITE" id="PS50109">
    <property type="entry name" value="HIS_KIN"/>
    <property type="match status" value="1"/>
</dbReference>
<protein>
    <recommendedName>
        <fullName evidence="2">histidine kinase</fullName>
        <ecNumber evidence="2">2.7.13.3</ecNumber>
    </recommendedName>
</protein>
<dbReference type="SUPFAM" id="SSF48452">
    <property type="entry name" value="TPR-like"/>
    <property type="match status" value="3"/>
</dbReference>
<comment type="caution">
    <text evidence="9">The sequence shown here is derived from an EMBL/GenBank/DDBJ whole genome shotgun (WGS) entry which is preliminary data.</text>
</comment>
<keyword evidence="6" id="KW-0902">Two-component regulatory system</keyword>
<keyword evidence="7" id="KW-1133">Transmembrane helix</keyword>
<dbReference type="InterPro" id="IPR036890">
    <property type="entry name" value="HATPase_C_sf"/>
</dbReference>
<evidence type="ECO:0000256" key="1">
    <source>
        <dbReference type="ARBA" id="ARBA00000085"/>
    </source>
</evidence>
<dbReference type="InterPro" id="IPR003661">
    <property type="entry name" value="HisK_dim/P_dom"/>
</dbReference>
<evidence type="ECO:0000256" key="5">
    <source>
        <dbReference type="ARBA" id="ARBA00022777"/>
    </source>
</evidence>
<dbReference type="InterPro" id="IPR050736">
    <property type="entry name" value="Sensor_HK_Regulatory"/>
</dbReference>
<dbReference type="InterPro" id="IPR005467">
    <property type="entry name" value="His_kinase_dom"/>
</dbReference>
<dbReference type="RefSeq" id="WP_184176171.1">
    <property type="nucleotide sequence ID" value="NZ_JACHGF010000006.1"/>
</dbReference>
<dbReference type="SMART" id="SM00388">
    <property type="entry name" value="HisKA"/>
    <property type="match status" value="1"/>
</dbReference>
<dbReference type="Gene3D" id="1.25.40.10">
    <property type="entry name" value="Tetratricopeptide repeat domain"/>
    <property type="match status" value="2"/>
</dbReference>
<organism evidence="9 10">
    <name type="scientific">Rhabdobacter roseus</name>
    <dbReference type="NCBI Taxonomy" id="1655419"/>
    <lineage>
        <taxon>Bacteria</taxon>
        <taxon>Pseudomonadati</taxon>
        <taxon>Bacteroidota</taxon>
        <taxon>Cytophagia</taxon>
        <taxon>Cytophagales</taxon>
        <taxon>Cytophagaceae</taxon>
        <taxon>Rhabdobacter</taxon>
    </lineage>
</organism>
<dbReference type="PANTHER" id="PTHR43711:SF1">
    <property type="entry name" value="HISTIDINE KINASE 1"/>
    <property type="match status" value="1"/>
</dbReference>
<dbReference type="InterPro" id="IPR036097">
    <property type="entry name" value="HisK_dim/P_sf"/>
</dbReference>
<dbReference type="EC" id="2.7.13.3" evidence="2"/>
<keyword evidence="7" id="KW-0812">Transmembrane</keyword>
<dbReference type="SMART" id="SM00028">
    <property type="entry name" value="TPR"/>
    <property type="match status" value="5"/>
</dbReference>
<evidence type="ECO:0000256" key="2">
    <source>
        <dbReference type="ARBA" id="ARBA00012438"/>
    </source>
</evidence>
<feature type="transmembrane region" description="Helical" evidence="7">
    <location>
        <begin position="362"/>
        <end position="385"/>
    </location>
</feature>
<feature type="domain" description="Histidine kinase" evidence="8">
    <location>
        <begin position="419"/>
        <end position="634"/>
    </location>
</feature>
<dbReference type="Gene3D" id="3.30.565.10">
    <property type="entry name" value="Histidine kinase-like ATPase, C-terminal domain"/>
    <property type="match status" value="1"/>
</dbReference>
<evidence type="ECO:0000256" key="3">
    <source>
        <dbReference type="ARBA" id="ARBA00022553"/>
    </source>
</evidence>
<evidence type="ECO:0000259" key="8">
    <source>
        <dbReference type="PROSITE" id="PS50109"/>
    </source>
</evidence>
<dbReference type="Proteomes" id="UP000557307">
    <property type="component" value="Unassembled WGS sequence"/>
</dbReference>
<reference evidence="9 10" key="1">
    <citation type="submission" date="2020-08" db="EMBL/GenBank/DDBJ databases">
        <title>Genomic Encyclopedia of Type Strains, Phase IV (KMG-IV): sequencing the most valuable type-strain genomes for metagenomic binning, comparative biology and taxonomic classification.</title>
        <authorList>
            <person name="Goeker M."/>
        </authorList>
    </citation>
    <scope>NUCLEOTIDE SEQUENCE [LARGE SCALE GENOMIC DNA]</scope>
    <source>
        <strain evidence="9 10">DSM 105074</strain>
    </source>
</reference>
<evidence type="ECO:0000256" key="6">
    <source>
        <dbReference type="ARBA" id="ARBA00023012"/>
    </source>
</evidence>
<keyword evidence="3" id="KW-0597">Phosphoprotein</keyword>
<keyword evidence="4" id="KW-0808">Transferase</keyword>
<dbReference type="SUPFAM" id="SSF55874">
    <property type="entry name" value="ATPase domain of HSP90 chaperone/DNA topoisomerase II/histidine kinase"/>
    <property type="match status" value="1"/>
</dbReference>
<name>A0A840TS52_9BACT</name>
<dbReference type="EMBL" id="JACHGF010000006">
    <property type="protein sequence ID" value="MBB5285735.1"/>
    <property type="molecule type" value="Genomic_DNA"/>
</dbReference>
<dbReference type="InterPro" id="IPR011990">
    <property type="entry name" value="TPR-like_helical_dom_sf"/>
</dbReference>
<dbReference type="InterPro" id="IPR019734">
    <property type="entry name" value="TPR_rpt"/>
</dbReference>
<dbReference type="Pfam" id="PF13181">
    <property type="entry name" value="TPR_8"/>
    <property type="match status" value="2"/>
</dbReference>
<dbReference type="Gene3D" id="1.10.287.130">
    <property type="match status" value="1"/>
</dbReference>
<dbReference type="InterPro" id="IPR003594">
    <property type="entry name" value="HATPase_dom"/>
</dbReference>
<sequence length="646" mass="73601">MSTAKSKRLVVWTILPLLILFCPKSYGQQDALDSLRDAVRNNPREDTLKVIQLNELAYKSFSYDAKDLAAYSQQALLLARKLNYPRGEATAYKNLALSYMLIHGDVTALRYLEHSKRLFQALRDTVGLAGTVNYIGCYYATLKDYKQALPYFLKAEKLLGNRTHPIRLTILSNTGSCYEDLRQFGKAEKYYQRVKELAQAVKENDWVVVSYYHSASLLVARKKYETALKIGTEALYFINKQNISPRNVQAIHLLLGDINYQLGHYPRAREYYEKSAVLAQQMNSRENMATVYYKFHLLDSIAGNHASALQYFKRYQLITDSLLNENKNTIIALHKVRFALEEHESENKRLLLARSTDEKVIFYQRLVLFLTLISLAVVGISFFRLKNLHQKVRKSNQLVVQQNDQLEETNRVKDKLFSVVAHDLRGPFIQLINLLDMMENQLISLEELTDFLPALNKESRQTLDMMDNLLVWSKSQMNGFQLRPVELNLSALVQDTVEVLQVQIREKELRVVCTIPGSLVAWADRDMIRIVVRNLLVNAIKFTPQGGLIELKGYRSGSDVTLALHDTGVGMVEEQLTRLFSFKVESTPGTAHEKGTGLGLKIGRDLLDLNQGTIKVESTPGQGSTFYVKLPACQPQEESETVVSEP</sequence>
<dbReference type="InterPro" id="IPR004358">
    <property type="entry name" value="Sig_transdc_His_kin-like_C"/>
</dbReference>
<dbReference type="Pfam" id="PF13424">
    <property type="entry name" value="TPR_12"/>
    <property type="match status" value="1"/>
</dbReference>
<comment type="catalytic activity">
    <reaction evidence="1">
        <text>ATP + protein L-histidine = ADP + protein N-phospho-L-histidine.</text>
        <dbReference type="EC" id="2.7.13.3"/>
    </reaction>
</comment>
<accession>A0A840TS52</accession>
<dbReference type="SUPFAM" id="SSF47384">
    <property type="entry name" value="Homodimeric domain of signal transducing histidine kinase"/>
    <property type="match status" value="1"/>
</dbReference>
<proteinExistence type="predicted"/>
<dbReference type="PANTHER" id="PTHR43711">
    <property type="entry name" value="TWO-COMPONENT HISTIDINE KINASE"/>
    <property type="match status" value="1"/>
</dbReference>
<dbReference type="SMART" id="SM00387">
    <property type="entry name" value="HATPase_c"/>
    <property type="match status" value="1"/>
</dbReference>